<evidence type="ECO:0000313" key="2">
    <source>
        <dbReference type="Proteomes" id="UP001519460"/>
    </source>
</evidence>
<gene>
    <name evidence="1" type="ORF">BaRGS_00012544</name>
</gene>
<keyword evidence="2" id="KW-1185">Reference proteome</keyword>
<dbReference type="AlphaFoldDB" id="A0ABD0LAH4"/>
<comment type="caution">
    <text evidence="1">The sequence shown here is derived from an EMBL/GenBank/DDBJ whole genome shotgun (WGS) entry which is preliminary data.</text>
</comment>
<evidence type="ECO:0008006" key="3">
    <source>
        <dbReference type="Google" id="ProtNLM"/>
    </source>
</evidence>
<name>A0ABD0LAH4_9CAEN</name>
<evidence type="ECO:0000313" key="1">
    <source>
        <dbReference type="EMBL" id="KAK7496134.1"/>
    </source>
</evidence>
<proteinExistence type="predicted"/>
<sequence length="86" mass="9553">MHTTVAASGAYCKVSSLWPRLLHVRLCLALSTRQSGCGAGWLTQQEPTVALPRSSKSVRLERRSVRDARASKMASSRCFPFFTVRK</sequence>
<reference evidence="1 2" key="1">
    <citation type="journal article" date="2023" name="Sci. Data">
        <title>Genome assembly of the Korean intertidal mud-creeper Batillaria attramentaria.</title>
        <authorList>
            <person name="Patra A.K."/>
            <person name="Ho P.T."/>
            <person name="Jun S."/>
            <person name="Lee S.J."/>
            <person name="Kim Y."/>
            <person name="Won Y.J."/>
        </authorList>
    </citation>
    <scope>NUCLEOTIDE SEQUENCE [LARGE SCALE GENOMIC DNA]</scope>
    <source>
        <strain evidence="1">Wonlab-2016</strain>
    </source>
</reference>
<dbReference type="EMBL" id="JACVVK020000069">
    <property type="protein sequence ID" value="KAK7496134.1"/>
    <property type="molecule type" value="Genomic_DNA"/>
</dbReference>
<organism evidence="1 2">
    <name type="scientific">Batillaria attramentaria</name>
    <dbReference type="NCBI Taxonomy" id="370345"/>
    <lineage>
        <taxon>Eukaryota</taxon>
        <taxon>Metazoa</taxon>
        <taxon>Spiralia</taxon>
        <taxon>Lophotrochozoa</taxon>
        <taxon>Mollusca</taxon>
        <taxon>Gastropoda</taxon>
        <taxon>Caenogastropoda</taxon>
        <taxon>Sorbeoconcha</taxon>
        <taxon>Cerithioidea</taxon>
        <taxon>Batillariidae</taxon>
        <taxon>Batillaria</taxon>
    </lineage>
</organism>
<dbReference type="Proteomes" id="UP001519460">
    <property type="component" value="Unassembled WGS sequence"/>
</dbReference>
<protein>
    <recommendedName>
        <fullName evidence="3">Secreted protein</fullName>
    </recommendedName>
</protein>
<accession>A0ABD0LAH4</accession>